<accession>A0ACB9CVJ9</accession>
<evidence type="ECO:0000313" key="2">
    <source>
        <dbReference type="Proteomes" id="UP001055811"/>
    </source>
</evidence>
<protein>
    <submittedName>
        <fullName evidence="1">Uncharacterized protein</fullName>
    </submittedName>
</protein>
<evidence type="ECO:0000313" key="1">
    <source>
        <dbReference type="EMBL" id="KAI3738315.1"/>
    </source>
</evidence>
<comment type="caution">
    <text evidence="1">The sequence shown here is derived from an EMBL/GenBank/DDBJ whole genome shotgun (WGS) entry which is preliminary data.</text>
</comment>
<keyword evidence="2" id="KW-1185">Reference proteome</keyword>
<sequence>MPYMTSPPLRSGRRQLTLKPSRDTSHWETDAGVMLFFSSIRVTGRALAQAGSSIELSTNEVKQGGGESGGEDKQGGYKRRVSRRGVVGLGVVIRLTRPESSQRTVKDLSKELRMSKLFLPLRSAMLIS</sequence>
<dbReference type="EMBL" id="CM042013">
    <property type="protein sequence ID" value="KAI3738315.1"/>
    <property type="molecule type" value="Genomic_DNA"/>
</dbReference>
<organism evidence="1 2">
    <name type="scientific">Cichorium intybus</name>
    <name type="common">Chicory</name>
    <dbReference type="NCBI Taxonomy" id="13427"/>
    <lineage>
        <taxon>Eukaryota</taxon>
        <taxon>Viridiplantae</taxon>
        <taxon>Streptophyta</taxon>
        <taxon>Embryophyta</taxon>
        <taxon>Tracheophyta</taxon>
        <taxon>Spermatophyta</taxon>
        <taxon>Magnoliopsida</taxon>
        <taxon>eudicotyledons</taxon>
        <taxon>Gunneridae</taxon>
        <taxon>Pentapetalae</taxon>
        <taxon>asterids</taxon>
        <taxon>campanulids</taxon>
        <taxon>Asterales</taxon>
        <taxon>Asteraceae</taxon>
        <taxon>Cichorioideae</taxon>
        <taxon>Cichorieae</taxon>
        <taxon>Cichoriinae</taxon>
        <taxon>Cichorium</taxon>
    </lineage>
</organism>
<reference evidence="2" key="1">
    <citation type="journal article" date="2022" name="Mol. Ecol. Resour.">
        <title>The genomes of chicory, endive, great burdock and yacon provide insights into Asteraceae palaeo-polyploidization history and plant inulin production.</title>
        <authorList>
            <person name="Fan W."/>
            <person name="Wang S."/>
            <person name="Wang H."/>
            <person name="Wang A."/>
            <person name="Jiang F."/>
            <person name="Liu H."/>
            <person name="Zhao H."/>
            <person name="Xu D."/>
            <person name="Zhang Y."/>
        </authorList>
    </citation>
    <scope>NUCLEOTIDE SEQUENCE [LARGE SCALE GENOMIC DNA]</scope>
    <source>
        <strain evidence="2">cv. Punajuju</strain>
    </source>
</reference>
<gene>
    <name evidence="1" type="ORF">L2E82_28342</name>
</gene>
<name>A0ACB9CVJ9_CICIN</name>
<dbReference type="Proteomes" id="UP001055811">
    <property type="component" value="Linkage Group LG05"/>
</dbReference>
<reference evidence="1 2" key="2">
    <citation type="journal article" date="2022" name="Mol. Ecol. Resour.">
        <title>The genomes of chicory, endive, great burdock and yacon provide insights into Asteraceae paleo-polyploidization history and plant inulin production.</title>
        <authorList>
            <person name="Fan W."/>
            <person name="Wang S."/>
            <person name="Wang H."/>
            <person name="Wang A."/>
            <person name="Jiang F."/>
            <person name="Liu H."/>
            <person name="Zhao H."/>
            <person name="Xu D."/>
            <person name="Zhang Y."/>
        </authorList>
    </citation>
    <scope>NUCLEOTIDE SEQUENCE [LARGE SCALE GENOMIC DNA]</scope>
    <source>
        <strain evidence="2">cv. Punajuju</strain>
        <tissue evidence="1">Leaves</tissue>
    </source>
</reference>
<proteinExistence type="predicted"/>